<name>E4UBK3_LIBSC</name>
<dbReference type="AlphaFoldDB" id="E4UBK3"/>
<dbReference type="HOGENOM" id="CLU_097802_2_1_5"/>
<dbReference type="Pfam" id="PF04307">
    <property type="entry name" value="YdjM"/>
    <property type="match status" value="1"/>
</dbReference>
<reference evidence="2" key="1">
    <citation type="submission" date="2010-11" db="EMBL/GenBank/DDBJ databases">
        <title>Complete genome sequence of Candidatus Liberibacter solanacearum CLso-ZC1.</title>
        <authorList>
            <person name="Lin H."/>
            <person name="Doddapaneni H.V."/>
            <person name="Lou B."/>
            <person name="Civerolo E.L."/>
            <person name="Chen C."/>
            <person name="Duan Y."/>
            <person name="Zhou L."/>
            <person name="Glynn J."/>
        </authorList>
    </citation>
    <scope>NUCLEOTIDE SEQUENCE [LARGE SCALE GENOMIC DNA]</scope>
    <source>
        <strain evidence="2">CLso-ZC1</strain>
    </source>
</reference>
<dbReference type="PANTHER" id="PTHR35531:SF1">
    <property type="entry name" value="INNER MEMBRANE PROTEIN YBCI-RELATED"/>
    <property type="match status" value="1"/>
</dbReference>
<dbReference type="PIRSF" id="PIRSF030780">
    <property type="entry name" value="Md_memb_hyd_prd"/>
    <property type="match status" value="1"/>
</dbReference>
<dbReference type="PANTHER" id="PTHR35531">
    <property type="entry name" value="INNER MEMBRANE PROTEIN YBCI-RELATED"/>
    <property type="match status" value="1"/>
</dbReference>
<evidence type="ECO:0008006" key="3">
    <source>
        <dbReference type="Google" id="ProtNLM"/>
    </source>
</evidence>
<dbReference type="STRING" id="658172.CKC_03795"/>
<dbReference type="eggNOG" id="COG1988">
    <property type="taxonomic scope" value="Bacteria"/>
</dbReference>
<reference evidence="1 2" key="3">
    <citation type="journal article" date="2011" name="PLoS ONE">
        <title>The Complete Genome Sequence of 'Candidatus Liberibacter solanacearum', the Bacterium Associated with Potato Zebra Chip Disease.</title>
        <authorList>
            <person name="Lin H."/>
            <person name="Lou B."/>
            <person name="Glynn J.M."/>
            <person name="Doddapaneni H."/>
            <person name="Civerolo E.L."/>
            <person name="Chen C."/>
            <person name="Duan Y."/>
            <person name="Zhou L."/>
            <person name="Vahling C.M."/>
        </authorList>
    </citation>
    <scope>NUCLEOTIDE SEQUENCE [LARGE SCALE GENOMIC DNA]</scope>
    <source>
        <strain evidence="1 2">CLso-ZC1</strain>
    </source>
</reference>
<dbReference type="InterPro" id="IPR016956">
    <property type="entry name" value="YdjM"/>
</dbReference>
<dbReference type="EMBL" id="CP002371">
    <property type="protein sequence ID" value="ADR52508.1"/>
    <property type="molecule type" value="Genomic_DNA"/>
</dbReference>
<gene>
    <name evidence="1" type="ordered locus">CKC_03795</name>
</gene>
<evidence type="ECO:0000313" key="1">
    <source>
        <dbReference type="EMBL" id="ADR52508.1"/>
    </source>
</evidence>
<dbReference type="KEGG" id="lso:CKC_03795"/>
<dbReference type="Proteomes" id="UP000007038">
    <property type="component" value="Chromosome"/>
</dbReference>
<protein>
    <recommendedName>
        <fullName evidence="3">Membrane-bound metal-dependent hydrolase</fullName>
    </recommendedName>
</protein>
<evidence type="ECO:0000313" key="2">
    <source>
        <dbReference type="Proteomes" id="UP000007038"/>
    </source>
</evidence>
<sequence>MVFMTFKGHCIFALASVILAKKVSFSPALAEGEWGIIALGALLSCLLPDIDHSQSFISRHLKIISFFTSYILKHRGFTHSILAVILYVECIHQFFPSTLIPYQDFQDAMIIGYVSHLVADILTPAGIPLLWPCPWRFCLPVLHPNSSVREILFCVLFLIYATVVIH</sequence>
<proteinExistence type="predicted"/>
<dbReference type="InterPro" id="IPR007404">
    <property type="entry name" value="YdjM-like"/>
</dbReference>
<organism evidence="1 2">
    <name type="scientific">Liberibacter solanacearum (strain CLso-ZC1)</name>
    <dbReference type="NCBI Taxonomy" id="658172"/>
    <lineage>
        <taxon>Bacteria</taxon>
        <taxon>Pseudomonadati</taxon>
        <taxon>Pseudomonadota</taxon>
        <taxon>Alphaproteobacteria</taxon>
        <taxon>Hyphomicrobiales</taxon>
        <taxon>Rhizobiaceae</taxon>
        <taxon>Liberibacter</taxon>
    </lineage>
</organism>
<accession>E4UBK3</accession>
<reference key="2">
    <citation type="submission" date="2010-11" db="EMBL/GenBank/DDBJ databases">
        <authorList>
            <person name="Lin H."/>
            <person name="Doddapaneni H.V."/>
            <person name="Lou B."/>
            <person name="Civerolo E.L."/>
            <person name="Chen C."/>
            <person name="Duan Y."/>
            <person name="Zhou L."/>
            <person name="Glynn J."/>
        </authorList>
    </citation>
    <scope>NUCLEOTIDE SEQUENCE</scope>
    <source>
        <strain>CLso-ZC1</strain>
    </source>
</reference>